<keyword evidence="2" id="KW-0520">NAD</keyword>
<evidence type="ECO:0000313" key="7">
    <source>
        <dbReference type="EMBL" id="AXR78058.1"/>
    </source>
</evidence>
<name>A0A346PEW3_9EURY</name>
<accession>A0A346PEW3</accession>
<evidence type="ECO:0000259" key="5">
    <source>
        <dbReference type="Pfam" id="PF00389"/>
    </source>
</evidence>
<evidence type="ECO:0000313" key="8">
    <source>
        <dbReference type="Proteomes" id="UP000258707"/>
    </source>
</evidence>
<evidence type="ECO:0000256" key="3">
    <source>
        <dbReference type="RuleBase" id="RU003719"/>
    </source>
</evidence>
<evidence type="ECO:0000256" key="1">
    <source>
        <dbReference type="ARBA" id="ARBA00023002"/>
    </source>
</evidence>
<dbReference type="SUPFAM" id="SSF51735">
    <property type="entry name" value="NAD(P)-binding Rossmann-fold domains"/>
    <property type="match status" value="1"/>
</dbReference>
<dbReference type="Pfam" id="PF02826">
    <property type="entry name" value="2-Hacid_dh_C"/>
    <property type="match status" value="1"/>
</dbReference>
<organism evidence="7 8">
    <name type="scientific">Natrarchaeobaculum sulfurireducens</name>
    <dbReference type="NCBI Taxonomy" id="2044521"/>
    <lineage>
        <taxon>Archaea</taxon>
        <taxon>Methanobacteriati</taxon>
        <taxon>Methanobacteriota</taxon>
        <taxon>Stenosarchaea group</taxon>
        <taxon>Halobacteria</taxon>
        <taxon>Halobacteriales</taxon>
        <taxon>Natrialbaceae</taxon>
        <taxon>Natrarchaeobaculum</taxon>
    </lineage>
</organism>
<dbReference type="CDD" id="cd05300">
    <property type="entry name" value="2-Hacid_dh_1"/>
    <property type="match status" value="1"/>
</dbReference>
<feature type="domain" description="D-isomer specific 2-hydroxyacid dehydrogenase NAD-binding" evidence="6">
    <location>
        <begin position="140"/>
        <end position="314"/>
    </location>
</feature>
<dbReference type="KEGG" id="nan:AArc1_1730"/>
<dbReference type="Pfam" id="PF00389">
    <property type="entry name" value="2-Hacid_dh"/>
    <property type="match status" value="1"/>
</dbReference>
<dbReference type="SUPFAM" id="SSF52283">
    <property type="entry name" value="Formate/glycerate dehydrogenase catalytic domain-like"/>
    <property type="match status" value="1"/>
</dbReference>
<sequence>MRRTFLITSVKHPYMTEHDGDDSGREPTGTDSTNVLVLRRGTHGVPVERYVEAIRDRLPDHTVELARTPAEERDAIRTSRYVTGMTFEDDLLEAAENLEVFACAYAGTDHLPMDALSDRGVTVTNASGVHGPNMGEHVLGSILHFTRRFHVAARRQRRREWRHYKAHELQGSTVTIVGLGAIGTAVADRLEPFGVETVGVRYSPEKGGPTDDVVGFDRDSFHGALARTDYLVLACPLTETTRGLVDSAALTTLSPESVIVNVARGPVVDTDALLTALRSGQIRGASLDVTDPEPLPEDHPLWNLGNVQITPHNAGHTPKYYDRLADIVAANVRRVDEKGPAAALENQVVP</sequence>
<evidence type="ECO:0000259" key="6">
    <source>
        <dbReference type="Pfam" id="PF02826"/>
    </source>
</evidence>
<dbReference type="AlphaFoldDB" id="A0A346PEW3"/>
<feature type="domain" description="D-isomer specific 2-hydroxyacid dehydrogenase catalytic" evidence="5">
    <location>
        <begin position="83"/>
        <end position="339"/>
    </location>
</feature>
<dbReference type="EMBL" id="CP024047">
    <property type="protein sequence ID" value="AXR78058.1"/>
    <property type="molecule type" value="Genomic_DNA"/>
</dbReference>
<dbReference type="Gene3D" id="3.40.50.720">
    <property type="entry name" value="NAD(P)-binding Rossmann-like Domain"/>
    <property type="match status" value="2"/>
</dbReference>
<keyword evidence="1 3" id="KW-0560">Oxidoreductase</keyword>
<dbReference type="FunFam" id="3.40.50.720:FF:000363">
    <property type="entry name" value="D-isomer specific 2-hydroxyacid dehydrogenase"/>
    <property type="match status" value="1"/>
</dbReference>
<evidence type="ECO:0000256" key="2">
    <source>
        <dbReference type="ARBA" id="ARBA00023027"/>
    </source>
</evidence>
<feature type="region of interest" description="Disordered" evidence="4">
    <location>
        <begin position="1"/>
        <end position="32"/>
    </location>
</feature>
<dbReference type="InterPro" id="IPR006139">
    <property type="entry name" value="D-isomer_2_OHA_DH_cat_dom"/>
</dbReference>
<protein>
    <submittedName>
        <fullName evidence="7">Phosphoglycerate dehydrogenase</fullName>
    </submittedName>
</protein>
<dbReference type="Proteomes" id="UP000258707">
    <property type="component" value="Chromosome"/>
</dbReference>
<reference evidence="8" key="1">
    <citation type="submission" date="2017-10" db="EMBL/GenBank/DDBJ databases">
        <title>Phenotypic and genomic properties of facultatively anaerobic sulfur-reducing natronoarchaea from hypersaline soda lakes.</title>
        <authorList>
            <person name="Sorokin D.Y."/>
            <person name="Kublanov I.V."/>
            <person name="Roman P."/>
            <person name="Sinninghe Damste J.S."/>
            <person name="Golyshin P.N."/>
            <person name="Rojo D."/>
            <person name="Ciordia S."/>
            <person name="Mena Md.C."/>
            <person name="Ferrer M."/>
            <person name="Messina E."/>
            <person name="Smedile F."/>
            <person name="La Spada G."/>
            <person name="La Cono V."/>
            <person name="Yakimov M.M."/>
        </authorList>
    </citation>
    <scope>NUCLEOTIDE SEQUENCE [LARGE SCALE GENOMIC DNA]</scope>
    <source>
        <strain evidence="8">AArc1</strain>
    </source>
</reference>
<dbReference type="PANTHER" id="PTHR43333:SF1">
    <property type="entry name" value="D-ISOMER SPECIFIC 2-HYDROXYACID DEHYDROGENASE NAD-BINDING DOMAIN-CONTAINING PROTEIN"/>
    <property type="match status" value="1"/>
</dbReference>
<dbReference type="PANTHER" id="PTHR43333">
    <property type="entry name" value="2-HACID_DH_C DOMAIN-CONTAINING PROTEIN"/>
    <property type="match status" value="1"/>
</dbReference>
<dbReference type="GO" id="GO:0051287">
    <property type="term" value="F:NAD binding"/>
    <property type="evidence" value="ECO:0007669"/>
    <property type="project" value="InterPro"/>
</dbReference>
<comment type="similarity">
    <text evidence="3">Belongs to the D-isomer specific 2-hydroxyacid dehydrogenase family.</text>
</comment>
<dbReference type="GO" id="GO:0016616">
    <property type="term" value="F:oxidoreductase activity, acting on the CH-OH group of donors, NAD or NADP as acceptor"/>
    <property type="evidence" value="ECO:0007669"/>
    <property type="project" value="InterPro"/>
</dbReference>
<gene>
    <name evidence="7" type="ORF">AArc1_1730</name>
</gene>
<dbReference type="InterPro" id="IPR036291">
    <property type="entry name" value="NAD(P)-bd_dom_sf"/>
</dbReference>
<feature type="compositionally biased region" description="Basic and acidic residues" evidence="4">
    <location>
        <begin position="14"/>
        <end position="25"/>
    </location>
</feature>
<dbReference type="InterPro" id="IPR006140">
    <property type="entry name" value="D-isomer_DH_NAD-bd"/>
</dbReference>
<evidence type="ECO:0000256" key="4">
    <source>
        <dbReference type="SAM" id="MobiDB-lite"/>
    </source>
</evidence>
<proteinExistence type="inferred from homology"/>